<dbReference type="OrthoDB" id="8452775at2"/>
<accession>A0A327M671</accession>
<dbReference type="Proteomes" id="UP000249065">
    <property type="component" value="Unassembled WGS sequence"/>
</dbReference>
<comment type="caution">
    <text evidence="1">The sequence shown here is derived from an EMBL/GenBank/DDBJ whole genome shotgun (WGS) entry which is preliminary data.</text>
</comment>
<dbReference type="RefSeq" id="WP_111471135.1">
    <property type="nucleotide sequence ID" value="NZ_QLIX01000014.1"/>
</dbReference>
<dbReference type="EMBL" id="QLIX01000014">
    <property type="protein sequence ID" value="RAI57792.1"/>
    <property type="molecule type" value="Genomic_DNA"/>
</dbReference>
<organism evidence="1 2">
    <name type="scientific">Roseicella frigidaeris</name>
    <dbReference type="NCBI Taxonomy" id="2230885"/>
    <lineage>
        <taxon>Bacteria</taxon>
        <taxon>Pseudomonadati</taxon>
        <taxon>Pseudomonadota</taxon>
        <taxon>Alphaproteobacteria</taxon>
        <taxon>Acetobacterales</taxon>
        <taxon>Roseomonadaceae</taxon>
        <taxon>Roseicella</taxon>
    </lineage>
</organism>
<proteinExistence type="predicted"/>
<evidence type="ECO:0000313" key="2">
    <source>
        <dbReference type="Proteomes" id="UP000249065"/>
    </source>
</evidence>
<evidence type="ECO:0000313" key="1">
    <source>
        <dbReference type="EMBL" id="RAI57792.1"/>
    </source>
</evidence>
<sequence>MSEERASEETTPEALAVLARQAGLDQLPGAYRAELLAAWRHVERMAARIPAARPYADEPAHVFDPTRFGAEG</sequence>
<gene>
    <name evidence="1" type="ORF">DOO78_17410</name>
</gene>
<dbReference type="AlphaFoldDB" id="A0A327M671"/>
<reference evidence="2" key="1">
    <citation type="submission" date="2018-06" db="EMBL/GenBank/DDBJ databases">
        <authorList>
            <person name="Khan S.A."/>
        </authorList>
    </citation>
    <scope>NUCLEOTIDE SEQUENCE [LARGE SCALE GENOMIC DNA]</scope>
    <source>
        <strain evidence="2">DB-1506</strain>
    </source>
</reference>
<protein>
    <recommendedName>
        <fullName evidence="3">DUF4089 domain-containing protein</fullName>
    </recommendedName>
</protein>
<name>A0A327M671_9PROT</name>
<keyword evidence="2" id="KW-1185">Reference proteome</keyword>
<evidence type="ECO:0008006" key="3">
    <source>
        <dbReference type="Google" id="ProtNLM"/>
    </source>
</evidence>